<evidence type="ECO:0000313" key="2">
    <source>
        <dbReference type="EMBL" id="MDI9874263.1"/>
    </source>
</evidence>
<comment type="caution">
    <text evidence="2">The sequence shown here is derived from an EMBL/GenBank/DDBJ whole genome shotgun (WGS) entry which is preliminary data.</text>
</comment>
<accession>A0ABT6YZF4</accession>
<feature type="transmembrane region" description="Helical" evidence="1">
    <location>
        <begin position="90"/>
        <end position="109"/>
    </location>
</feature>
<evidence type="ECO:0000313" key="3">
    <source>
        <dbReference type="Proteomes" id="UP001225761"/>
    </source>
</evidence>
<name>A0ABT6YZF4_9BACT</name>
<evidence type="ECO:0000256" key="1">
    <source>
        <dbReference type="SAM" id="Phobius"/>
    </source>
</evidence>
<reference evidence="2 3" key="1">
    <citation type="submission" date="2023-05" db="EMBL/GenBank/DDBJ databases">
        <title>Novel species of genus Flectobacillus isolated from stream in China.</title>
        <authorList>
            <person name="Lu H."/>
        </authorList>
    </citation>
    <scope>NUCLEOTIDE SEQUENCE [LARGE SCALE GENOMIC DNA]</scope>
    <source>
        <strain evidence="2 3">LFS242W</strain>
    </source>
</reference>
<protein>
    <recommendedName>
        <fullName evidence="4">DUF1449 domain-containing protein</fullName>
    </recommendedName>
</protein>
<keyword evidence="1" id="KW-0472">Membrane</keyword>
<dbReference type="RefSeq" id="WP_283381204.1">
    <property type="nucleotide sequence ID" value="NZ_JASHIE010000004.1"/>
</dbReference>
<proteinExistence type="predicted"/>
<gene>
    <name evidence="2" type="ORF">QM481_06970</name>
</gene>
<feature type="transmembrane region" description="Helical" evidence="1">
    <location>
        <begin position="59"/>
        <end position="78"/>
    </location>
</feature>
<dbReference type="Proteomes" id="UP001225761">
    <property type="component" value="Unassembled WGS sequence"/>
</dbReference>
<organism evidence="2 3">
    <name type="scientific">Flectobacillus rivi</name>
    <dbReference type="NCBI Taxonomy" id="2984209"/>
    <lineage>
        <taxon>Bacteria</taxon>
        <taxon>Pseudomonadati</taxon>
        <taxon>Bacteroidota</taxon>
        <taxon>Cytophagia</taxon>
        <taxon>Cytophagales</taxon>
        <taxon>Flectobacillaceae</taxon>
        <taxon>Flectobacillus</taxon>
    </lineage>
</organism>
<keyword evidence="3" id="KW-1185">Reference proteome</keyword>
<sequence length="177" mass="19956">MLKNLGFQEYLSIGYLYLLILGVVSESIFYKMLGINILYFASLSDILTAPLTLLMSHWLIPVTILGMVLLLVLVNKLSEKFNAKHDKEQAMNLLILCTGLIFFGFFIGIELGRGTKQKSLIAEGKTKPNYQITFDDGQIQKVTIIGQNSTYLFYVPEKGKKLIIALIDSNVKRMEVL</sequence>
<keyword evidence="1" id="KW-0812">Transmembrane</keyword>
<feature type="transmembrane region" description="Helical" evidence="1">
    <location>
        <begin position="12"/>
        <end position="30"/>
    </location>
</feature>
<keyword evidence="1" id="KW-1133">Transmembrane helix</keyword>
<evidence type="ECO:0008006" key="4">
    <source>
        <dbReference type="Google" id="ProtNLM"/>
    </source>
</evidence>
<dbReference type="EMBL" id="JASHIE010000004">
    <property type="protein sequence ID" value="MDI9874263.1"/>
    <property type="molecule type" value="Genomic_DNA"/>
</dbReference>